<feature type="transmembrane region" description="Helical" evidence="10">
    <location>
        <begin position="91"/>
        <end position="115"/>
    </location>
</feature>
<gene>
    <name evidence="12" type="primary">mviN</name>
    <name evidence="10" type="synonym">murJ</name>
    <name evidence="12" type="ORF">CXB77_04235</name>
</gene>
<dbReference type="InterPro" id="IPR051050">
    <property type="entry name" value="Lipid_II_flippase_MurJ/MviN"/>
</dbReference>
<feature type="transmembrane region" description="Helical" evidence="10">
    <location>
        <begin position="135"/>
        <end position="155"/>
    </location>
</feature>
<feature type="transmembrane region" description="Helical" evidence="10">
    <location>
        <begin position="387"/>
        <end position="406"/>
    </location>
</feature>
<dbReference type="EMBL" id="PPGH01000018">
    <property type="protein sequence ID" value="PQJ97168.1"/>
    <property type="molecule type" value="Genomic_DNA"/>
</dbReference>
<feature type="transmembrane region" description="Helical" evidence="10">
    <location>
        <begin position="162"/>
        <end position="181"/>
    </location>
</feature>
<protein>
    <recommendedName>
        <fullName evidence="10">Probable lipid II flippase MurJ</fullName>
    </recommendedName>
</protein>
<evidence type="ECO:0000256" key="11">
    <source>
        <dbReference type="PIRNR" id="PIRNR002869"/>
    </source>
</evidence>
<feature type="transmembrane region" description="Helical" evidence="10">
    <location>
        <begin position="275"/>
        <end position="293"/>
    </location>
</feature>
<dbReference type="CDD" id="cd13123">
    <property type="entry name" value="MATE_MurJ_like"/>
    <property type="match status" value="1"/>
</dbReference>
<name>A0A2S7XUK8_9GAMM</name>
<comment type="pathway">
    <text evidence="10">Cell wall biogenesis; peptidoglycan biosynthesis.</text>
</comment>
<evidence type="ECO:0000256" key="9">
    <source>
        <dbReference type="ARBA" id="ARBA00061532"/>
    </source>
</evidence>
<dbReference type="NCBIfam" id="TIGR01695">
    <property type="entry name" value="murJ_mviN"/>
    <property type="match status" value="1"/>
</dbReference>
<keyword evidence="7 10" id="KW-0472">Membrane</keyword>
<feature type="transmembrane region" description="Helical" evidence="10">
    <location>
        <begin position="314"/>
        <end position="335"/>
    </location>
</feature>
<feature type="transmembrane region" description="Helical" evidence="10">
    <location>
        <begin position="187"/>
        <end position="209"/>
    </location>
</feature>
<evidence type="ECO:0000256" key="1">
    <source>
        <dbReference type="ARBA" id="ARBA00004651"/>
    </source>
</evidence>
<keyword evidence="2 10" id="KW-1003">Cell membrane</keyword>
<keyword evidence="13" id="KW-1185">Reference proteome</keyword>
<comment type="caution">
    <text evidence="12">The sequence shown here is derived from an EMBL/GenBank/DDBJ whole genome shotgun (WGS) entry which is preliminary data.</text>
</comment>
<evidence type="ECO:0000256" key="7">
    <source>
        <dbReference type="ARBA" id="ARBA00023136"/>
    </source>
</evidence>
<keyword evidence="5 10" id="KW-0573">Peptidoglycan synthesis</keyword>
<comment type="caution">
    <text evidence="10">Lacks conserved residue(s) required for the propagation of feature annotation.</text>
</comment>
<dbReference type="GO" id="GO:0008360">
    <property type="term" value="P:regulation of cell shape"/>
    <property type="evidence" value="ECO:0007669"/>
    <property type="project" value="UniProtKB-UniRule"/>
</dbReference>
<dbReference type="PRINTS" id="PR01806">
    <property type="entry name" value="VIRFACTRMVIN"/>
</dbReference>
<keyword evidence="4 10" id="KW-0133">Cell shape</keyword>
<evidence type="ECO:0000256" key="2">
    <source>
        <dbReference type="ARBA" id="ARBA00022475"/>
    </source>
</evidence>
<organism evidence="12 13">
    <name type="scientific">Chromatium okenii</name>
    <dbReference type="NCBI Taxonomy" id="61644"/>
    <lineage>
        <taxon>Bacteria</taxon>
        <taxon>Pseudomonadati</taxon>
        <taxon>Pseudomonadota</taxon>
        <taxon>Gammaproteobacteria</taxon>
        <taxon>Chromatiales</taxon>
        <taxon>Chromatiaceae</taxon>
        <taxon>Chromatium</taxon>
    </lineage>
</organism>
<feature type="transmembrane region" description="Helical" evidence="10">
    <location>
        <begin position="443"/>
        <end position="462"/>
    </location>
</feature>
<evidence type="ECO:0000313" key="13">
    <source>
        <dbReference type="Proteomes" id="UP000239936"/>
    </source>
</evidence>
<dbReference type="InterPro" id="IPR004268">
    <property type="entry name" value="MurJ"/>
</dbReference>
<dbReference type="PANTHER" id="PTHR47019">
    <property type="entry name" value="LIPID II FLIPPASE MURJ"/>
    <property type="match status" value="1"/>
</dbReference>
<reference evidence="12 13" key="1">
    <citation type="submission" date="2018-01" db="EMBL/GenBank/DDBJ databases">
        <title>The complete genome sequence of Chromatium okenii LaCa, a purple sulfur bacterium with a turbulent life.</title>
        <authorList>
            <person name="Luedin S.M."/>
            <person name="Liechti N."/>
            <person name="Storelli N."/>
            <person name="Danza F."/>
            <person name="Wittwer M."/>
            <person name="Pothier J.F."/>
            <person name="Tonolla M.A."/>
        </authorList>
    </citation>
    <scope>NUCLEOTIDE SEQUENCE [LARGE SCALE GENOMIC DNA]</scope>
    <source>
        <strain evidence="12 13">LaCa</strain>
    </source>
</reference>
<dbReference type="AlphaFoldDB" id="A0A2S7XUK8"/>
<dbReference type="GO" id="GO:0005886">
    <property type="term" value="C:plasma membrane"/>
    <property type="evidence" value="ECO:0007669"/>
    <property type="project" value="UniProtKB-SubCell"/>
</dbReference>
<dbReference type="HAMAP" id="MF_02078">
    <property type="entry name" value="MurJ_MviN"/>
    <property type="match status" value="1"/>
</dbReference>
<proteinExistence type="inferred from homology"/>
<keyword evidence="10 11" id="KW-0813">Transport</keyword>
<dbReference type="GO" id="GO:0071555">
    <property type="term" value="P:cell wall organization"/>
    <property type="evidence" value="ECO:0007669"/>
    <property type="project" value="UniProtKB-UniRule"/>
</dbReference>
<dbReference type="PANTHER" id="PTHR47019:SF1">
    <property type="entry name" value="LIPID II FLIPPASE MURJ"/>
    <property type="match status" value="1"/>
</dbReference>
<evidence type="ECO:0000256" key="3">
    <source>
        <dbReference type="ARBA" id="ARBA00022692"/>
    </source>
</evidence>
<dbReference type="RefSeq" id="WP_105072908.1">
    <property type="nucleotide sequence ID" value="NZ_PPGH01000018.1"/>
</dbReference>
<accession>A0A2S7XUK8</accession>
<dbReference type="Proteomes" id="UP000239936">
    <property type="component" value="Unassembled WGS sequence"/>
</dbReference>
<comment type="subcellular location">
    <subcellularLocation>
        <location evidence="10">Cell inner membrane</location>
        <topology evidence="10">Multi-pass membrane protein</topology>
    </subcellularLocation>
    <subcellularLocation>
        <location evidence="1">Cell membrane</location>
        <topology evidence="1">Multi-pass membrane protein</topology>
    </subcellularLocation>
</comment>
<dbReference type="PIRSF" id="PIRSF002869">
    <property type="entry name" value="MviN"/>
    <property type="match status" value="1"/>
</dbReference>
<dbReference type="OrthoDB" id="9816572at2"/>
<keyword evidence="10 11" id="KW-0961">Cell wall biogenesis/degradation</keyword>
<dbReference type="GO" id="GO:0015648">
    <property type="term" value="F:lipid-linked peptidoglycan transporter activity"/>
    <property type="evidence" value="ECO:0007669"/>
    <property type="project" value="UniProtKB-UniRule"/>
</dbReference>
<dbReference type="UniPathway" id="UPA00219"/>
<feature type="transmembrane region" description="Helical" evidence="10">
    <location>
        <begin position="230"/>
        <end position="255"/>
    </location>
</feature>
<feature type="transmembrane region" description="Helical" evidence="10">
    <location>
        <begin position="482"/>
        <end position="502"/>
    </location>
</feature>
<comment type="function">
    <text evidence="8 10 11">Involved in peptidoglycan biosynthesis. Transports lipid-linked peptidoglycan precursors from the inner to the outer leaflet of the cytoplasmic membrane.</text>
</comment>
<dbReference type="Pfam" id="PF03023">
    <property type="entry name" value="MurJ"/>
    <property type="match status" value="1"/>
</dbReference>
<keyword evidence="10" id="KW-0997">Cell inner membrane</keyword>
<keyword evidence="6 10" id="KW-1133">Transmembrane helix</keyword>
<evidence type="ECO:0000256" key="4">
    <source>
        <dbReference type="ARBA" id="ARBA00022960"/>
    </source>
</evidence>
<evidence type="ECO:0000256" key="6">
    <source>
        <dbReference type="ARBA" id="ARBA00022989"/>
    </source>
</evidence>
<evidence type="ECO:0000313" key="12">
    <source>
        <dbReference type="EMBL" id="PQJ97168.1"/>
    </source>
</evidence>
<evidence type="ECO:0000256" key="5">
    <source>
        <dbReference type="ARBA" id="ARBA00022984"/>
    </source>
</evidence>
<evidence type="ECO:0000256" key="8">
    <source>
        <dbReference type="ARBA" id="ARBA00060041"/>
    </source>
</evidence>
<feature type="transmembrane region" description="Helical" evidence="10">
    <location>
        <begin position="355"/>
        <end position="375"/>
    </location>
</feature>
<dbReference type="GO" id="GO:0034204">
    <property type="term" value="P:lipid translocation"/>
    <property type="evidence" value="ECO:0007669"/>
    <property type="project" value="TreeGrafter"/>
</dbReference>
<dbReference type="GO" id="GO:0009252">
    <property type="term" value="P:peptidoglycan biosynthetic process"/>
    <property type="evidence" value="ECO:0007669"/>
    <property type="project" value="UniProtKB-UniRule"/>
</dbReference>
<keyword evidence="3 10" id="KW-0812">Transmembrane</keyword>
<evidence type="ECO:0000256" key="10">
    <source>
        <dbReference type="HAMAP-Rule" id="MF_02078"/>
    </source>
</evidence>
<sequence length="510" mass="54722">MPSLITSLTTVGSNTLLSRVLGFVRDLVIARVFGADAGTDAFFVAFKIPNLMRRLFAEGAFSMAFVPVLNEYREQQGRVALKAFIDDTTGLLGAALLLTTLLGILSAPLLVLLFAPGFIGDPAQHELATALLQITFPYLLFISLTALAGSILNTYDRFGVPAFTPVLLNLSLIGCALWLAPHMREPVSALAWGVLLAGVAQLALQIPFLRQLQLLPRPRFNRHNPGVRRVLNLMGPALFGVSIAQISLLLNTLLASFLTSGSISWLYYSDRLMEFPLGILAVTLGTVMLPHLSQRHAANDPEAFSHTLDWALRWIVLLGVPAAVGLLTLAGPLMATLFYSGEFGADDVTMASHSLMAYALGLVGFMAIKILATGYYARQDMQTPVRIAARALLIGMVCNLVLMVPFGHVGLALGTTIAALLDAGLLLQGLIKTQILRPAAGWLALLLRSALANAMMGGLLFIGTGAIADWLAFTASERVWQLLLWIITGGAVYIGTLLALGVRPQHLKAH</sequence>
<comment type="similarity">
    <text evidence="9 10 11">Belongs to the MurJ/MviN family.</text>
</comment>